<reference evidence="1 2" key="1">
    <citation type="submission" date="2016-10" db="EMBL/GenBank/DDBJ databases">
        <title>Draft genome sequence of strain LCT isolated from the Shenzhou X spacecraft of China.</title>
        <authorList>
            <person name="Huang B."/>
        </authorList>
    </citation>
    <scope>NUCLEOTIDE SEQUENCE [LARGE SCALE GENOMIC DNA]</scope>
    <source>
        <strain evidence="1 2">LCT-H5</strain>
    </source>
</reference>
<dbReference type="RefSeq" id="WP_075515544.1">
    <property type="nucleotide sequence ID" value="NZ_MODZ01000017.1"/>
</dbReference>
<protein>
    <submittedName>
        <fullName evidence="1">Uncharacterized protein</fullName>
    </submittedName>
</protein>
<name>A0A1S2MXG1_9MICC</name>
<accession>A0A1S2MXG1</accession>
<evidence type="ECO:0000313" key="1">
    <source>
        <dbReference type="EMBL" id="OIJ34824.1"/>
    </source>
</evidence>
<proteinExistence type="predicted"/>
<dbReference type="AlphaFoldDB" id="A0A1S2MXG1"/>
<dbReference type="Proteomes" id="UP000179540">
    <property type="component" value="Unassembled WGS sequence"/>
</dbReference>
<organism evidence="1 2">
    <name type="scientific">Rothia kristinae</name>
    <dbReference type="NCBI Taxonomy" id="37923"/>
    <lineage>
        <taxon>Bacteria</taxon>
        <taxon>Bacillati</taxon>
        <taxon>Actinomycetota</taxon>
        <taxon>Actinomycetes</taxon>
        <taxon>Micrococcales</taxon>
        <taxon>Micrococcaceae</taxon>
        <taxon>Rothia</taxon>
    </lineage>
</organism>
<dbReference type="EMBL" id="MODZ01000017">
    <property type="protein sequence ID" value="OIJ34824.1"/>
    <property type="molecule type" value="Genomic_DNA"/>
</dbReference>
<comment type="caution">
    <text evidence="1">The sequence shown here is derived from an EMBL/GenBank/DDBJ whole genome shotgun (WGS) entry which is preliminary data.</text>
</comment>
<evidence type="ECO:0000313" key="2">
    <source>
        <dbReference type="Proteomes" id="UP000179540"/>
    </source>
</evidence>
<gene>
    <name evidence="1" type="ORF">BK826_10275</name>
</gene>
<sequence>MTDVLPILSRTYALTMGGPGAVQELNWQLRDRITQTRDQLQADHPAHQVIARVVSVSHAVTDGHRASLIAAVDFHLNSQ</sequence>